<feature type="non-terminal residue" evidence="4">
    <location>
        <position position="1"/>
    </location>
</feature>
<name>A0A6G3WQX5_9ACTN</name>
<gene>
    <name evidence="4" type="ORF">G3M58_15345</name>
</gene>
<evidence type="ECO:0000256" key="1">
    <source>
        <dbReference type="ARBA" id="ARBA00022741"/>
    </source>
</evidence>
<reference evidence="4" key="1">
    <citation type="submission" date="2020-01" db="EMBL/GenBank/DDBJ databases">
        <title>Insect and environment-associated Actinomycetes.</title>
        <authorList>
            <person name="Currrie C."/>
            <person name="Chevrette M."/>
            <person name="Carlson C."/>
            <person name="Stubbendieck R."/>
            <person name="Wendt-Pienkowski E."/>
        </authorList>
    </citation>
    <scope>NUCLEOTIDE SEQUENCE</scope>
    <source>
        <strain evidence="4">SID7499</strain>
    </source>
</reference>
<dbReference type="GO" id="GO:0003677">
    <property type="term" value="F:DNA binding"/>
    <property type="evidence" value="ECO:0007669"/>
    <property type="project" value="UniProtKB-KW"/>
</dbReference>
<evidence type="ECO:0000256" key="2">
    <source>
        <dbReference type="ARBA" id="ARBA00022840"/>
    </source>
</evidence>
<dbReference type="GO" id="GO:0006270">
    <property type="term" value="P:DNA replication initiation"/>
    <property type="evidence" value="ECO:0007669"/>
    <property type="project" value="TreeGrafter"/>
</dbReference>
<dbReference type="GO" id="GO:0043138">
    <property type="term" value="F:3'-5' DNA helicase activity"/>
    <property type="evidence" value="ECO:0007669"/>
    <property type="project" value="TreeGrafter"/>
</dbReference>
<dbReference type="GO" id="GO:0006302">
    <property type="term" value="P:double-strand break repair"/>
    <property type="evidence" value="ECO:0007669"/>
    <property type="project" value="TreeGrafter"/>
</dbReference>
<comment type="caution">
    <text evidence="4">The sequence shown here is derived from an EMBL/GenBank/DDBJ whole genome shotgun (WGS) entry which is preliminary data.</text>
</comment>
<dbReference type="GO" id="GO:0005524">
    <property type="term" value="F:ATP binding"/>
    <property type="evidence" value="ECO:0007669"/>
    <property type="project" value="UniProtKB-KW"/>
</dbReference>
<dbReference type="InterPro" id="IPR027417">
    <property type="entry name" value="P-loop_NTPase"/>
</dbReference>
<protein>
    <submittedName>
        <fullName evidence="4">Primosome assembly protein PriA</fullName>
    </submittedName>
</protein>
<dbReference type="GO" id="GO:0006310">
    <property type="term" value="P:DNA recombination"/>
    <property type="evidence" value="ECO:0007669"/>
    <property type="project" value="TreeGrafter"/>
</dbReference>
<organism evidence="4">
    <name type="scientific">Streptomyces sp. SID7499</name>
    <dbReference type="NCBI Taxonomy" id="2706086"/>
    <lineage>
        <taxon>Bacteria</taxon>
        <taxon>Bacillati</taxon>
        <taxon>Actinomycetota</taxon>
        <taxon>Actinomycetes</taxon>
        <taxon>Kitasatosporales</taxon>
        <taxon>Streptomycetaceae</taxon>
        <taxon>Streptomyces</taxon>
    </lineage>
</organism>
<sequence length="89" mass="9648">GNGRHALLTADSGPEKRYRQWLAVRRGSVRAVVGTRAAMFAPVQDLGLVVVWDDGDSSHSDDNAPFPHVREVLELRAAQGRCGFLLGGH</sequence>
<dbReference type="AlphaFoldDB" id="A0A6G3WQX5"/>
<keyword evidence="2" id="KW-0067">ATP-binding</keyword>
<keyword evidence="3" id="KW-0238">DNA-binding</keyword>
<evidence type="ECO:0000256" key="3">
    <source>
        <dbReference type="ARBA" id="ARBA00023125"/>
    </source>
</evidence>
<accession>A0A6G3WQX5</accession>
<dbReference type="Gene3D" id="3.40.50.300">
    <property type="entry name" value="P-loop containing nucleotide triphosphate hydrolases"/>
    <property type="match status" value="1"/>
</dbReference>
<proteinExistence type="predicted"/>
<evidence type="ECO:0000313" key="4">
    <source>
        <dbReference type="EMBL" id="NEE07823.1"/>
    </source>
</evidence>
<dbReference type="PANTHER" id="PTHR30580">
    <property type="entry name" value="PRIMOSOMAL PROTEIN N"/>
    <property type="match status" value="1"/>
</dbReference>
<dbReference type="PANTHER" id="PTHR30580:SF0">
    <property type="entry name" value="PRIMOSOMAL PROTEIN N"/>
    <property type="match status" value="1"/>
</dbReference>
<dbReference type="EMBL" id="JAAGMN010001595">
    <property type="protein sequence ID" value="NEE07823.1"/>
    <property type="molecule type" value="Genomic_DNA"/>
</dbReference>
<keyword evidence="1" id="KW-0547">Nucleotide-binding</keyword>
<feature type="non-terminal residue" evidence="4">
    <location>
        <position position="89"/>
    </location>
</feature>